<name>A0AAN8NUI4_POLSC</name>
<proteinExistence type="predicted"/>
<comment type="caution">
    <text evidence="2">The sequence shown here is derived from an EMBL/GenBank/DDBJ whole genome shotgun (WGS) entry which is preliminary data.</text>
</comment>
<dbReference type="Proteomes" id="UP001372834">
    <property type="component" value="Unassembled WGS sequence"/>
</dbReference>
<sequence>MENSAWGSPPEQNGLTGPLRFISGGTTSKSEKFYEALVKQGDVADLKPLLPLR</sequence>
<accession>A0AAN8NUI4</accession>
<gene>
    <name evidence="2" type="ORF">RUM43_002375</name>
</gene>
<evidence type="ECO:0000313" key="2">
    <source>
        <dbReference type="EMBL" id="KAK6628560.1"/>
    </source>
</evidence>
<organism evidence="2 3">
    <name type="scientific">Polyplax serrata</name>
    <name type="common">Common mouse louse</name>
    <dbReference type="NCBI Taxonomy" id="468196"/>
    <lineage>
        <taxon>Eukaryota</taxon>
        <taxon>Metazoa</taxon>
        <taxon>Ecdysozoa</taxon>
        <taxon>Arthropoda</taxon>
        <taxon>Hexapoda</taxon>
        <taxon>Insecta</taxon>
        <taxon>Pterygota</taxon>
        <taxon>Neoptera</taxon>
        <taxon>Paraneoptera</taxon>
        <taxon>Psocodea</taxon>
        <taxon>Troctomorpha</taxon>
        <taxon>Phthiraptera</taxon>
        <taxon>Anoplura</taxon>
        <taxon>Polyplacidae</taxon>
        <taxon>Polyplax</taxon>
    </lineage>
</organism>
<dbReference type="AlphaFoldDB" id="A0AAN8NUI4"/>
<protein>
    <submittedName>
        <fullName evidence="2">Uncharacterized protein</fullName>
    </submittedName>
</protein>
<feature type="non-terminal residue" evidence="2">
    <location>
        <position position="53"/>
    </location>
</feature>
<feature type="region of interest" description="Disordered" evidence="1">
    <location>
        <begin position="1"/>
        <end position="22"/>
    </location>
</feature>
<dbReference type="EMBL" id="JAWJWE010000036">
    <property type="protein sequence ID" value="KAK6628560.1"/>
    <property type="molecule type" value="Genomic_DNA"/>
</dbReference>
<evidence type="ECO:0000313" key="3">
    <source>
        <dbReference type="Proteomes" id="UP001372834"/>
    </source>
</evidence>
<evidence type="ECO:0000256" key="1">
    <source>
        <dbReference type="SAM" id="MobiDB-lite"/>
    </source>
</evidence>
<reference evidence="2 3" key="1">
    <citation type="submission" date="2023-10" db="EMBL/GenBank/DDBJ databases">
        <title>Genomes of two closely related lineages of the louse Polyplax serrata with different host specificities.</title>
        <authorList>
            <person name="Martinu J."/>
            <person name="Tarabai H."/>
            <person name="Stefka J."/>
            <person name="Hypsa V."/>
        </authorList>
    </citation>
    <scope>NUCLEOTIDE SEQUENCE [LARGE SCALE GENOMIC DNA]</scope>
    <source>
        <strain evidence="2">HR10_N</strain>
    </source>
</reference>
<feature type="compositionally biased region" description="Polar residues" evidence="1">
    <location>
        <begin position="1"/>
        <end position="15"/>
    </location>
</feature>